<dbReference type="InterPro" id="IPR036034">
    <property type="entry name" value="PDZ_sf"/>
</dbReference>
<comment type="caution">
    <text evidence="3">The sequence shown here is derived from an EMBL/GenBank/DDBJ whole genome shotgun (WGS) entry which is preliminary data.</text>
</comment>
<feature type="domain" description="Tail specific protease" evidence="2">
    <location>
        <begin position="355"/>
        <end position="563"/>
    </location>
</feature>
<dbReference type="OrthoDB" id="5379939at2"/>
<dbReference type="Gene3D" id="3.90.226.10">
    <property type="entry name" value="2-enoyl-CoA Hydratase, Chain A, domain 1"/>
    <property type="match status" value="1"/>
</dbReference>
<dbReference type="InterPro" id="IPR029045">
    <property type="entry name" value="ClpP/crotonase-like_dom_sf"/>
</dbReference>
<dbReference type="SUPFAM" id="SSF52096">
    <property type="entry name" value="ClpP/crotonase"/>
    <property type="match status" value="1"/>
</dbReference>
<gene>
    <name evidence="3" type="ORF">D0T11_17240</name>
</gene>
<reference evidence="3 4" key="1">
    <citation type="submission" date="2018-09" db="EMBL/GenBank/DDBJ databases">
        <authorList>
            <person name="Zeman M."/>
            <person name="Pardy F."/>
        </authorList>
    </citation>
    <scope>NUCLEOTIDE SEQUENCE [LARGE SCALE GENOMIC DNA]</scope>
    <source>
        <strain evidence="3 4">CCM 8852</strain>
    </source>
</reference>
<dbReference type="GO" id="GO:0006508">
    <property type="term" value="P:proteolysis"/>
    <property type="evidence" value="ECO:0007669"/>
    <property type="project" value="InterPro"/>
</dbReference>
<reference evidence="3 4" key="2">
    <citation type="submission" date="2019-01" db="EMBL/GenBank/DDBJ databases">
        <title>Hymenobacter humicola sp. nov., isolated from soils in Antarctica.</title>
        <authorList>
            <person name="Sedlacek I."/>
            <person name="Holochova P."/>
            <person name="Kralova S."/>
            <person name="Pantucek R."/>
            <person name="Stankova E."/>
            <person name="Vrbovska V."/>
            <person name="Kristofova L."/>
            <person name="Svec P."/>
            <person name="Busse H.-J."/>
        </authorList>
    </citation>
    <scope>NUCLEOTIDE SEQUENCE [LARGE SCALE GENOMIC DNA]</scope>
    <source>
        <strain evidence="3 4">CCM 8852</strain>
    </source>
</reference>
<dbReference type="Gene3D" id="2.30.42.10">
    <property type="match status" value="1"/>
</dbReference>
<proteinExistence type="predicted"/>
<dbReference type="PANTHER" id="PTHR32060:SF30">
    <property type="entry name" value="CARBOXY-TERMINAL PROCESSING PROTEASE CTPA"/>
    <property type="match status" value="1"/>
</dbReference>
<feature type="signal peptide" evidence="1">
    <location>
        <begin position="1"/>
        <end position="22"/>
    </location>
</feature>
<dbReference type="CDD" id="cd07562">
    <property type="entry name" value="Peptidase_S41_TRI"/>
    <property type="match status" value="1"/>
</dbReference>
<organism evidence="3 4">
    <name type="scientific">Hymenobacter rubripertinctus</name>
    <dbReference type="NCBI Taxonomy" id="2029981"/>
    <lineage>
        <taxon>Bacteria</taxon>
        <taxon>Pseudomonadati</taxon>
        <taxon>Bacteroidota</taxon>
        <taxon>Cytophagia</taxon>
        <taxon>Cytophagales</taxon>
        <taxon>Hymenobacteraceae</taxon>
        <taxon>Hymenobacter</taxon>
    </lineage>
</organism>
<dbReference type="Gene3D" id="3.30.750.44">
    <property type="match status" value="1"/>
</dbReference>
<dbReference type="EMBL" id="QYCN01000032">
    <property type="protein sequence ID" value="RIY07149.1"/>
    <property type="molecule type" value="Genomic_DNA"/>
</dbReference>
<name>A0A418QPM6_9BACT</name>
<protein>
    <submittedName>
        <fullName evidence="3">Peptidase S41</fullName>
    </submittedName>
</protein>
<accession>A0A418QPM6</accession>
<evidence type="ECO:0000313" key="3">
    <source>
        <dbReference type="EMBL" id="RIY07149.1"/>
    </source>
</evidence>
<dbReference type="GO" id="GO:0008236">
    <property type="term" value="F:serine-type peptidase activity"/>
    <property type="evidence" value="ECO:0007669"/>
    <property type="project" value="InterPro"/>
</dbReference>
<evidence type="ECO:0000313" key="4">
    <source>
        <dbReference type="Proteomes" id="UP000284250"/>
    </source>
</evidence>
<dbReference type="GO" id="GO:0030288">
    <property type="term" value="C:outer membrane-bounded periplasmic space"/>
    <property type="evidence" value="ECO:0007669"/>
    <property type="project" value="TreeGrafter"/>
</dbReference>
<dbReference type="Pfam" id="PF03572">
    <property type="entry name" value="Peptidase_S41"/>
    <property type="match status" value="1"/>
</dbReference>
<dbReference type="AlphaFoldDB" id="A0A418QPM6"/>
<dbReference type="SMART" id="SM00245">
    <property type="entry name" value="TSPc"/>
    <property type="match status" value="1"/>
</dbReference>
<dbReference type="Proteomes" id="UP000284250">
    <property type="component" value="Unassembled WGS sequence"/>
</dbReference>
<sequence>MKSRAYIGTVFLITALTSPSRAQSPSIKPSVATTQNTALRWNSGVILPPISAKQIDHLAVLGKVWGFVKYYHPAVGAGKYDLDTELFRLLPQVAAATSVAERSQLLSTWLLGLGDVPACAKCAELPNLPVKQQVDLSWITHLQQLSPELSPELSKQLIQLRDNRHQGPGYYVTAGSAGNAVFTHEQAYATPTTPDVGLRLLALFRYWNMVQYFYPDRHLIGEDWNEILPAFIPRFVAANTGEAYRLAILELTARIHDTHATLSDKTAGLTHLWGDYLTPGLVSFISGKPVYAKATITTLAAQCPLQKGDIITRVDGVPVADLIKRQRPLISASNEAALLAAIGQNLLRGNTPVGKIEVLRAGRPQRLLVPRYQQADLSKAPLDPALTPKDSSYQVLSNNIGYVHLGKLTAKQVPVAMQALKDTQGIILDLRTYPDFAVFRLLPTHFVTQPTAFAKFTMPDLTYPGRMIETKPLEISPTIMPYMGKVVVMVNEVTLSLAEYMAMALQANPRATIMGSTTAGADGNVTKITLPGDLITRFSGLSVLYPDGRETQRVGIVPQVNVQPTVEGVRAKHDEVLERAIQTINAAK</sequence>
<keyword evidence="4" id="KW-1185">Reference proteome</keyword>
<keyword evidence="1" id="KW-0732">Signal</keyword>
<evidence type="ECO:0000256" key="1">
    <source>
        <dbReference type="SAM" id="SignalP"/>
    </source>
</evidence>
<dbReference type="GO" id="GO:0007165">
    <property type="term" value="P:signal transduction"/>
    <property type="evidence" value="ECO:0007669"/>
    <property type="project" value="TreeGrafter"/>
</dbReference>
<evidence type="ECO:0000259" key="2">
    <source>
        <dbReference type="SMART" id="SM00245"/>
    </source>
</evidence>
<dbReference type="PANTHER" id="PTHR32060">
    <property type="entry name" value="TAIL-SPECIFIC PROTEASE"/>
    <property type="match status" value="1"/>
</dbReference>
<dbReference type="InterPro" id="IPR005151">
    <property type="entry name" value="Tail-specific_protease"/>
</dbReference>
<dbReference type="RefSeq" id="WP_119657054.1">
    <property type="nucleotide sequence ID" value="NZ_JBHUOI010000040.1"/>
</dbReference>
<dbReference type="GO" id="GO:0004175">
    <property type="term" value="F:endopeptidase activity"/>
    <property type="evidence" value="ECO:0007669"/>
    <property type="project" value="TreeGrafter"/>
</dbReference>
<feature type="chain" id="PRO_5019297998" evidence="1">
    <location>
        <begin position="23"/>
        <end position="588"/>
    </location>
</feature>